<dbReference type="AlphaFoldDB" id="A0A3N2R863"/>
<comment type="caution">
    <text evidence="2">The sequence shown here is derived from an EMBL/GenBank/DDBJ whole genome shotgun (WGS) entry which is preliminary data.</text>
</comment>
<accession>A0A3N2R863</accession>
<dbReference type="EMBL" id="RDRB01000002">
    <property type="protein sequence ID" value="ROU03608.1"/>
    <property type="molecule type" value="Genomic_DNA"/>
</dbReference>
<keyword evidence="1" id="KW-1133">Transmembrane helix</keyword>
<protein>
    <submittedName>
        <fullName evidence="2">GlsB/YeaQ/YmgE family stress response membrane protein</fullName>
    </submittedName>
</protein>
<dbReference type="Proteomes" id="UP000268016">
    <property type="component" value="Unassembled WGS sequence"/>
</dbReference>
<evidence type="ECO:0000313" key="2">
    <source>
        <dbReference type="EMBL" id="ROU03608.1"/>
    </source>
</evidence>
<gene>
    <name evidence="2" type="ORF">EAT49_04745</name>
</gene>
<feature type="transmembrane region" description="Helical" evidence="1">
    <location>
        <begin position="67"/>
        <end position="87"/>
    </location>
</feature>
<evidence type="ECO:0000256" key="1">
    <source>
        <dbReference type="SAM" id="Phobius"/>
    </source>
</evidence>
<name>A0A3N2R863_9RHOB</name>
<keyword evidence="3" id="KW-1185">Reference proteome</keyword>
<organism evidence="2 3">
    <name type="scientific">Histidinibacterium lentulum</name>
    <dbReference type="NCBI Taxonomy" id="2480588"/>
    <lineage>
        <taxon>Bacteria</taxon>
        <taxon>Pseudomonadati</taxon>
        <taxon>Pseudomonadota</taxon>
        <taxon>Alphaproteobacteria</taxon>
        <taxon>Rhodobacterales</taxon>
        <taxon>Paracoccaceae</taxon>
        <taxon>Histidinibacterium</taxon>
    </lineage>
</organism>
<proteinExistence type="predicted"/>
<keyword evidence="1" id="KW-0472">Membrane</keyword>
<dbReference type="RefSeq" id="WP_123641143.1">
    <property type="nucleotide sequence ID" value="NZ_ML119082.1"/>
</dbReference>
<feature type="transmembrane region" description="Helical" evidence="1">
    <location>
        <begin position="12"/>
        <end position="30"/>
    </location>
</feature>
<evidence type="ECO:0000313" key="3">
    <source>
        <dbReference type="Proteomes" id="UP000268016"/>
    </source>
</evidence>
<reference evidence="2 3" key="1">
    <citation type="submission" date="2018-10" db="EMBL/GenBank/DDBJ databases">
        <title>Histidinibacterium lentulum gen. nov., sp. nov., a marine bacterium from the culture broth of Picochlorum sp. 122.</title>
        <authorList>
            <person name="Wang G."/>
        </authorList>
    </citation>
    <scope>NUCLEOTIDE SEQUENCE [LARGE SCALE GENOMIC DNA]</scope>
    <source>
        <strain evidence="2 3">B17</strain>
    </source>
</reference>
<keyword evidence="1" id="KW-0812">Transmembrane</keyword>
<feature type="transmembrane region" description="Helical" evidence="1">
    <location>
        <begin position="37"/>
        <end position="61"/>
    </location>
</feature>
<sequence>MEGLLDALGTVALILLILVGLAAGWIASLVTGGNRPLYLALGVVAALATPFVLAALGLTALAAGGALVILAMGAVGAVVVLALVAAIRRS</sequence>